<organism evidence="2 3">
    <name type="scientific">Eimeria praecox</name>
    <dbReference type="NCBI Taxonomy" id="51316"/>
    <lineage>
        <taxon>Eukaryota</taxon>
        <taxon>Sar</taxon>
        <taxon>Alveolata</taxon>
        <taxon>Apicomplexa</taxon>
        <taxon>Conoidasida</taxon>
        <taxon>Coccidia</taxon>
        <taxon>Eucoccidiorida</taxon>
        <taxon>Eimeriorina</taxon>
        <taxon>Eimeriidae</taxon>
        <taxon>Eimeria</taxon>
    </lineage>
</organism>
<name>U6G9Q3_9EIME</name>
<protein>
    <submittedName>
        <fullName evidence="2">Uncharacterized protein</fullName>
    </submittedName>
</protein>
<feature type="compositionally biased region" description="Low complexity" evidence="1">
    <location>
        <begin position="85"/>
        <end position="96"/>
    </location>
</feature>
<reference evidence="2" key="1">
    <citation type="submission" date="2013-10" db="EMBL/GenBank/DDBJ databases">
        <title>Genomic analysis of the causative agents of coccidiosis in chickens.</title>
        <authorList>
            <person name="Reid A.J."/>
            <person name="Blake D."/>
            <person name="Billington K."/>
            <person name="Browne H."/>
            <person name="Dunn M."/>
            <person name="Hung S."/>
            <person name="Kawahara F."/>
            <person name="Miranda-Saavedra D."/>
            <person name="Mourier T."/>
            <person name="Nagra H."/>
            <person name="Otto T.D."/>
            <person name="Rawlings N."/>
            <person name="Sanchez A."/>
            <person name="Sanders M."/>
            <person name="Subramaniam C."/>
            <person name="Tay Y."/>
            <person name="Dear P."/>
            <person name="Doerig C."/>
            <person name="Gruber A."/>
            <person name="Parkinson J."/>
            <person name="Shirley M."/>
            <person name="Wan K.L."/>
            <person name="Berriman M."/>
            <person name="Tomley F."/>
            <person name="Pain A."/>
        </authorList>
    </citation>
    <scope>NUCLEOTIDE SEQUENCE [LARGE SCALE GENOMIC DNA]</scope>
    <source>
        <strain evidence="2">Houghton</strain>
    </source>
</reference>
<feature type="region of interest" description="Disordered" evidence="1">
    <location>
        <begin position="56"/>
        <end position="155"/>
    </location>
</feature>
<dbReference type="Proteomes" id="UP000018201">
    <property type="component" value="Unassembled WGS sequence"/>
</dbReference>
<dbReference type="EMBL" id="HG691408">
    <property type="protein sequence ID" value="CDI76865.1"/>
    <property type="molecule type" value="Genomic_DNA"/>
</dbReference>
<proteinExistence type="predicted"/>
<sequence>MGAPTGSSLIETTASGALTTSDEGPLACNALGLALENPLACVGAVGGGPLTPALGAPGGPPMLGPPTMGPPTLGPPTTFVSSLIGGPPEAGVGAPENSSGEAEDAVATALSPEGPLLRGAPLQVGSPVKREAPGGGPKQRQRHRGPKPTAPAAGASAAAAAAAAAASPVHPKETATKKETLQLPQQLLQLSPSPPLSPCCYVEPLPSTFLQSLGGYWGPRRGYRVQGPLCVWQSSLEAP</sequence>
<feature type="compositionally biased region" description="Pro residues" evidence="1">
    <location>
        <begin position="58"/>
        <end position="74"/>
    </location>
</feature>
<reference evidence="2" key="2">
    <citation type="submission" date="2013-10" db="EMBL/GenBank/DDBJ databases">
        <authorList>
            <person name="Aslett M."/>
        </authorList>
    </citation>
    <scope>NUCLEOTIDE SEQUENCE [LARGE SCALE GENOMIC DNA]</scope>
    <source>
        <strain evidence="2">Houghton</strain>
    </source>
</reference>
<evidence type="ECO:0000313" key="3">
    <source>
        <dbReference type="Proteomes" id="UP000018201"/>
    </source>
</evidence>
<evidence type="ECO:0000256" key="1">
    <source>
        <dbReference type="SAM" id="MobiDB-lite"/>
    </source>
</evidence>
<gene>
    <name evidence="2" type="ORF">EPH_0046820</name>
</gene>
<feature type="region of interest" description="Disordered" evidence="1">
    <location>
        <begin position="1"/>
        <end position="22"/>
    </location>
</feature>
<dbReference type="VEuPathDB" id="ToxoDB:EPH_0046820"/>
<evidence type="ECO:0000313" key="2">
    <source>
        <dbReference type="EMBL" id="CDI76865.1"/>
    </source>
</evidence>
<dbReference type="AlphaFoldDB" id="U6G9Q3"/>
<accession>U6G9Q3</accession>
<keyword evidence="3" id="KW-1185">Reference proteome</keyword>